<dbReference type="Gene3D" id="1.25.40.10">
    <property type="entry name" value="Tetratricopeptide repeat domain"/>
    <property type="match status" value="3"/>
</dbReference>
<feature type="repeat" description="PPR" evidence="2">
    <location>
        <begin position="177"/>
        <end position="211"/>
    </location>
</feature>
<keyword evidence="1" id="KW-0677">Repeat</keyword>
<protein>
    <submittedName>
        <fullName evidence="3">Tetratricopeptide-like helical domain-containing protein</fullName>
    </submittedName>
</protein>
<dbReference type="PANTHER" id="PTHR45613">
    <property type="entry name" value="PENTATRICOPEPTIDE REPEAT-CONTAINING PROTEIN"/>
    <property type="match status" value="1"/>
</dbReference>
<proteinExistence type="predicted"/>
<gene>
    <name evidence="3" type="ORF">CTI12_AA220010</name>
</gene>
<dbReference type="InterPro" id="IPR011990">
    <property type="entry name" value="TPR-like_helical_dom_sf"/>
</dbReference>
<name>A0A2U1NWH6_ARTAN</name>
<dbReference type="Proteomes" id="UP000245207">
    <property type="component" value="Unassembled WGS sequence"/>
</dbReference>
<evidence type="ECO:0000256" key="1">
    <source>
        <dbReference type="ARBA" id="ARBA00022737"/>
    </source>
</evidence>
<evidence type="ECO:0000313" key="4">
    <source>
        <dbReference type="Proteomes" id="UP000245207"/>
    </source>
</evidence>
<evidence type="ECO:0000256" key="2">
    <source>
        <dbReference type="PROSITE-ProRule" id="PRU00708"/>
    </source>
</evidence>
<keyword evidence="4" id="KW-1185">Reference proteome</keyword>
<dbReference type="AlphaFoldDB" id="A0A2U1NWH6"/>
<dbReference type="PANTHER" id="PTHR45613:SF9">
    <property type="entry name" value="MITOCHONDRIAL GROUP I INTRON SPLICING FACTOR CCM1"/>
    <property type="match status" value="1"/>
</dbReference>
<reference evidence="3 4" key="1">
    <citation type="journal article" date="2018" name="Mol. Plant">
        <title>The genome of Artemisia annua provides insight into the evolution of Asteraceae family and artemisinin biosynthesis.</title>
        <authorList>
            <person name="Shen Q."/>
            <person name="Zhang L."/>
            <person name="Liao Z."/>
            <person name="Wang S."/>
            <person name="Yan T."/>
            <person name="Shi P."/>
            <person name="Liu M."/>
            <person name="Fu X."/>
            <person name="Pan Q."/>
            <person name="Wang Y."/>
            <person name="Lv Z."/>
            <person name="Lu X."/>
            <person name="Zhang F."/>
            <person name="Jiang W."/>
            <person name="Ma Y."/>
            <person name="Chen M."/>
            <person name="Hao X."/>
            <person name="Li L."/>
            <person name="Tang Y."/>
            <person name="Lv G."/>
            <person name="Zhou Y."/>
            <person name="Sun X."/>
            <person name="Brodelius P.E."/>
            <person name="Rose J.K.C."/>
            <person name="Tang K."/>
        </authorList>
    </citation>
    <scope>NUCLEOTIDE SEQUENCE [LARGE SCALE GENOMIC DNA]</scope>
    <source>
        <strain evidence="4">cv. Huhao1</strain>
        <tissue evidence="3">Leaf</tissue>
    </source>
</reference>
<comment type="caution">
    <text evidence="3">The sequence shown here is derived from an EMBL/GenBank/DDBJ whole genome shotgun (WGS) entry which is preliminary data.</text>
</comment>
<evidence type="ECO:0000313" key="3">
    <source>
        <dbReference type="EMBL" id="PWA77862.1"/>
    </source>
</evidence>
<dbReference type="OrthoDB" id="185373at2759"/>
<dbReference type="PROSITE" id="PS51375">
    <property type="entry name" value="PPR"/>
    <property type="match status" value="2"/>
</dbReference>
<organism evidence="3 4">
    <name type="scientific">Artemisia annua</name>
    <name type="common">Sweet wormwood</name>
    <dbReference type="NCBI Taxonomy" id="35608"/>
    <lineage>
        <taxon>Eukaryota</taxon>
        <taxon>Viridiplantae</taxon>
        <taxon>Streptophyta</taxon>
        <taxon>Embryophyta</taxon>
        <taxon>Tracheophyta</taxon>
        <taxon>Spermatophyta</taxon>
        <taxon>Magnoliopsida</taxon>
        <taxon>eudicotyledons</taxon>
        <taxon>Gunneridae</taxon>
        <taxon>Pentapetalae</taxon>
        <taxon>asterids</taxon>
        <taxon>campanulids</taxon>
        <taxon>Asterales</taxon>
        <taxon>Asteraceae</taxon>
        <taxon>Asteroideae</taxon>
        <taxon>Anthemideae</taxon>
        <taxon>Artemisiinae</taxon>
        <taxon>Artemisia</taxon>
    </lineage>
</organism>
<dbReference type="NCBIfam" id="TIGR00756">
    <property type="entry name" value="PPR"/>
    <property type="match status" value="2"/>
</dbReference>
<dbReference type="Pfam" id="PF01535">
    <property type="entry name" value="PPR"/>
    <property type="match status" value="1"/>
</dbReference>
<dbReference type="EMBL" id="PKPP01002066">
    <property type="protein sequence ID" value="PWA77862.1"/>
    <property type="molecule type" value="Genomic_DNA"/>
</dbReference>
<sequence length="350" mass="39936">MALCRKADQMKPCVFDNILKFEKRSPSICTYNISQKGACQAKDHKRAIEIFDNMRCGTDAISYTVMISHVFEKKDFQEVVNMLNRMLCDSYVISDSKLFGSVMKGLLDQLRLQDAKMMLMLTAQQNTHFQANIVNVVLGYYCKEGSLNTGNNVSLVSKGIEFFQKNFREGKTIYAPNVITYMTIIEGLLKAGEPNLADDYLNEMVSFGFHMNQKLYDIVLNGFISNGHVQWVESYFQRPENDAFNNDVAVWNIMIKGAISNGLFGLAQAYMNEMQSRGLKPDLKTFTPLLIAFYAHNFTTDAESLVKQMKIFGILIRLACMDLQVAYRKSCLAVEKKRFWTAMKKLEKKA</sequence>
<dbReference type="STRING" id="35608.A0A2U1NWH6"/>
<feature type="repeat" description="PPR" evidence="2">
    <location>
        <begin position="247"/>
        <end position="281"/>
    </location>
</feature>
<accession>A0A2U1NWH6</accession>
<dbReference type="InterPro" id="IPR002885">
    <property type="entry name" value="PPR_rpt"/>
</dbReference>
<dbReference type="Pfam" id="PF13041">
    <property type="entry name" value="PPR_2"/>
    <property type="match status" value="2"/>
</dbReference>